<dbReference type="OrthoDB" id="15001at2759"/>
<gene>
    <name evidence="3" type="ORF">E3P99_00175</name>
</gene>
<keyword evidence="1" id="KW-0143">Chaperone</keyword>
<sequence length="146" mass="16528">MVSTSNNIQLLPNENKATSIAADKLHPVYGLPDKLRNGLEWSQVHAAPQHPLESRLDGWYDHQAMLKLKLERNTYGLGTPMRKMMERKIAARDVSMPAMEQPRNLQKEVLDGVDDQITFGDVHRAMGSPAAPSMDIHAEMERKIRM</sequence>
<dbReference type="PANTHER" id="PTHR12828">
    <property type="entry name" value="PROTEASOME MATURATION PROTEIN UMP1"/>
    <property type="match status" value="1"/>
</dbReference>
<dbReference type="Proteomes" id="UP000310189">
    <property type="component" value="Unassembled WGS sequence"/>
</dbReference>
<dbReference type="EMBL" id="SPNW01000002">
    <property type="protein sequence ID" value="TIA93405.1"/>
    <property type="molecule type" value="Genomic_DNA"/>
</dbReference>
<accession>A0A4T0FYL9</accession>
<dbReference type="AlphaFoldDB" id="A0A4T0FYL9"/>
<dbReference type="InterPro" id="IPR008012">
    <property type="entry name" value="Ump1"/>
</dbReference>
<reference evidence="3 4" key="1">
    <citation type="submission" date="2019-03" db="EMBL/GenBank/DDBJ databases">
        <title>Sequencing 23 genomes of Wallemia ichthyophaga.</title>
        <authorList>
            <person name="Gostincar C."/>
        </authorList>
    </citation>
    <scope>NUCLEOTIDE SEQUENCE [LARGE SCALE GENOMIC DNA]</scope>
    <source>
        <strain evidence="3 4">EXF-5753</strain>
    </source>
</reference>
<evidence type="ECO:0000313" key="4">
    <source>
        <dbReference type="Proteomes" id="UP000310189"/>
    </source>
</evidence>
<organism evidence="3 4">
    <name type="scientific">Wallemia hederae</name>
    <dbReference type="NCBI Taxonomy" id="1540922"/>
    <lineage>
        <taxon>Eukaryota</taxon>
        <taxon>Fungi</taxon>
        <taxon>Dikarya</taxon>
        <taxon>Basidiomycota</taxon>
        <taxon>Wallemiomycotina</taxon>
        <taxon>Wallemiomycetes</taxon>
        <taxon>Wallemiales</taxon>
        <taxon>Wallemiaceae</taxon>
        <taxon>Wallemia</taxon>
    </lineage>
</organism>
<dbReference type="Pfam" id="PF05348">
    <property type="entry name" value="UMP1"/>
    <property type="match status" value="1"/>
</dbReference>
<name>A0A4T0FYL9_9BASI</name>
<comment type="similarity">
    <text evidence="2">Belongs to the POMP/UMP1 family.</text>
</comment>
<evidence type="ECO:0000256" key="1">
    <source>
        <dbReference type="ARBA" id="ARBA00023186"/>
    </source>
</evidence>
<keyword evidence="4" id="KW-1185">Reference proteome</keyword>
<evidence type="ECO:0000313" key="3">
    <source>
        <dbReference type="EMBL" id="TIA93405.1"/>
    </source>
</evidence>
<proteinExistence type="inferred from homology"/>
<evidence type="ECO:0008006" key="5">
    <source>
        <dbReference type="Google" id="ProtNLM"/>
    </source>
</evidence>
<comment type="caution">
    <text evidence="3">The sequence shown here is derived from an EMBL/GenBank/DDBJ whole genome shotgun (WGS) entry which is preliminary data.</text>
</comment>
<evidence type="ECO:0000256" key="2">
    <source>
        <dbReference type="ARBA" id="ARBA00043974"/>
    </source>
</evidence>
<dbReference type="GO" id="GO:0043248">
    <property type="term" value="P:proteasome assembly"/>
    <property type="evidence" value="ECO:0007669"/>
    <property type="project" value="InterPro"/>
</dbReference>
<dbReference type="GO" id="GO:0005737">
    <property type="term" value="C:cytoplasm"/>
    <property type="evidence" value="ECO:0007669"/>
    <property type="project" value="TreeGrafter"/>
</dbReference>
<dbReference type="GO" id="GO:0005634">
    <property type="term" value="C:nucleus"/>
    <property type="evidence" value="ECO:0007669"/>
    <property type="project" value="TreeGrafter"/>
</dbReference>
<protein>
    <recommendedName>
        <fullName evidence="5">Proteasome maturation factor UMP1</fullName>
    </recommendedName>
</protein>
<dbReference type="PANTHER" id="PTHR12828:SF3">
    <property type="entry name" value="PROTEASOME MATURATION PROTEIN"/>
    <property type="match status" value="1"/>
</dbReference>